<dbReference type="GO" id="GO:0005829">
    <property type="term" value="C:cytosol"/>
    <property type="evidence" value="ECO:0007669"/>
    <property type="project" value="TreeGrafter"/>
</dbReference>
<dbReference type="SUPFAM" id="SSF51206">
    <property type="entry name" value="cAMP-binding domain-like"/>
    <property type="match status" value="1"/>
</dbReference>
<evidence type="ECO:0000256" key="3">
    <source>
        <dbReference type="ARBA" id="ARBA00023163"/>
    </source>
</evidence>
<dbReference type="InterPro" id="IPR014710">
    <property type="entry name" value="RmlC-like_jellyroll"/>
</dbReference>
<accession>A0A927FFX7</accession>
<name>A0A927FFX7_9BURK</name>
<dbReference type="PROSITE" id="PS51063">
    <property type="entry name" value="HTH_CRP_2"/>
    <property type="match status" value="1"/>
</dbReference>
<dbReference type="Proteomes" id="UP000647424">
    <property type="component" value="Unassembled WGS sequence"/>
</dbReference>
<dbReference type="InterPro" id="IPR036390">
    <property type="entry name" value="WH_DNA-bd_sf"/>
</dbReference>
<evidence type="ECO:0000313" key="6">
    <source>
        <dbReference type="Proteomes" id="UP000647424"/>
    </source>
</evidence>
<proteinExistence type="predicted"/>
<dbReference type="PANTHER" id="PTHR24567">
    <property type="entry name" value="CRP FAMILY TRANSCRIPTIONAL REGULATORY PROTEIN"/>
    <property type="match status" value="1"/>
</dbReference>
<gene>
    <name evidence="5" type="ORF">IC609_05165</name>
</gene>
<dbReference type="SUPFAM" id="SSF46785">
    <property type="entry name" value="Winged helix' DNA-binding domain"/>
    <property type="match status" value="1"/>
</dbReference>
<dbReference type="PANTHER" id="PTHR24567:SF74">
    <property type="entry name" value="HTH-TYPE TRANSCRIPTIONAL REGULATOR ARCR"/>
    <property type="match status" value="1"/>
</dbReference>
<evidence type="ECO:0000259" key="4">
    <source>
        <dbReference type="PROSITE" id="PS51063"/>
    </source>
</evidence>
<keyword evidence="2" id="KW-0238">DNA-binding</keyword>
<dbReference type="GO" id="GO:0003700">
    <property type="term" value="F:DNA-binding transcription factor activity"/>
    <property type="evidence" value="ECO:0007669"/>
    <property type="project" value="TreeGrafter"/>
</dbReference>
<reference evidence="5" key="1">
    <citation type="submission" date="2020-09" db="EMBL/GenBank/DDBJ databases">
        <title>Genome seq and assembly of Limnohabitants sp.</title>
        <authorList>
            <person name="Chhetri G."/>
        </authorList>
    </citation>
    <scope>NUCLEOTIDE SEQUENCE</scope>
    <source>
        <strain evidence="5">JUR4</strain>
    </source>
</reference>
<dbReference type="EMBL" id="JACYFT010000001">
    <property type="protein sequence ID" value="MBD8049923.1"/>
    <property type="molecule type" value="Genomic_DNA"/>
</dbReference>
<feature type="domain" description="HTH crp-type" evidence="4">
    <location>
        <begin position="149"/>
        <end position="215"/>
    </location>
</feature>
<evidence type="ECO:0000256" key="1">
    <source>
        <dbReference type="ARBA" id="ARBA00023015"/>
    </source>
</evidence>
<comment type="caution">
    <text evidence="5">The sequence shown here is derived from an EMBL/GenBank/DDBJ whole genome shotgun (WGS) entry which is preliminary data.</text>
</comment>
<keyword evidence="1" id="KW-0805">Transcription regulation</keyword>
<dbReference type="AlphaFoldDB" id="A0A927FFX7"/>
<dbReference type="InterPro" id="IPR050397">
    <property type="entry name" value="Env_Response_Regulators"/>
</dbReference>
<dbReference type="InterPro" id="IPR012318">
    <property type="entry name" value="HTH_CRP"/>
</dbReference>
<dbReference type="GO" id="GO:0003677">
    <property type="term" value="F:DNA binding"/>
    <property type="evidence" value="ECO:0007669"/>
    <property type="project" value="UniProtKB-KW"/>
</dbReference>
<keyword evidence="6" id="KW-1185">Reference proteome</keyword>
<dbReference type="Pfam" id="PF00027">
    <property type="entry name" value="cNMP_binding"/>
    <property type="match status" value="1"/>
</dbReference>
<protein>
    <submittedName>
        <fullName evidence="5">Crp/Fnr family transcriptional regulator</fullName>
    </submittedName>
</protein>
<sequence>MPLAEPSVPKESNRLFSALPHADWARWLPRLERVALSVGQVLFEHGRPLSHVYFPVTSIVSLQCDLEDGSSSEFALTGNEGVVGVFIFMGTRSTISNAVVIRDGMAYRFNADLLLDEFNHSGAFRRLILRYMQAMMTEASQRAVCHRRHSIDQQLCRIILLCLDRTQASELTLTQELIARTMGVRREAITVAAQKLQAAGLIRYTRGSITVLDRAGIEALACECYKIVKDEFDRLLPEEIAS</sequence>
<dbReference type="InterPro" id="IPR018490">
    <property type="entry name" value="cNMP-bd_dom_sf"/>
</dbReference>
<dbReference type="Gene3D" id="2.60.120.10">
    <property type="entry name" value="Jelly Rolls"/>
    <property type="match status" value="1"/>
</dbReference>
<dbReference type="InterPro" id="IPR000595">
    <property type="entry name" value="cNMP-bd_dom"/>
</dbReference>
<evidence type="ECO:0000313" key="5">
    <source>
        <dbReference type="EMBL" id="MBD8049923.1"/>
    </source>
</evidence>
<keyword evidence="3" id="KW-0804">Transcription</keyword>
<evidence type="ECO:0000256" key="2">
    <source>
        <dbReference type="ARBA" id="ARBA00023125"/>
    </source>
</evidence>
<organism evidence="5 6">
    <name type="scientific">Limnohabitans radicicola</name>
    <dbReference type="NCBI Taxonomy" id="2771427"/>
    <lineage>
        <taxon>Bacteria</taxon>
        <taxon>Pseudomonadati</taxon>
        <taxon>Pseudomonadota</taxon>
        <taxon>Betaproteobacteria</taxon>
        <taxon>Burkholderiales</taxon>
        <taxon>Comamonadaceae</taxon>
        <taxon>Limnohabitans</taxon>
    </lineage>
</organism>
<dbReference type="Pfam" id="PF13545">
    <property type="entry name" value="HTH_Crp_2"/>
    <property type="match status" value="1"/>
</dbReference>